<gene>
    <name evidence="4" type="primary">sctC_2</name>
    <name evidence="4" type="ORF">SIID45300_01466</name>
</gene>
<dbReference type="Proteomes" id="UP001628193">
    <property type="component" value="Unassembled WGS sequence"/>
</dbReference>
<evidence type="ECO:0000256" key="1">
    <source>
        <dbReference type="SAM" id="MobiDB-lite"/>
    </source>
</evidence>
<dbReference type="RefSeq" id="WP_420904848.1">
    <property type="nucleotide sequence ID" value="NZ_BAAFGK010000004.1"/>
</dbReference>
<name>A0ABQ0C8E1_9PROT</name>
<dbReference type="InterPro" id="IPR011514">
    <property type="entry name" value="Secretin_N_2"/>
</dbReference>
<feature type="compositionally biased region" description="Low complexity" evidence="1">
    <location>
        <begin position="214"/>
        <end position="224"/>
    </location>
</feature>
<reference evidence="4 5" key="1">
    <citation type="submission" date="2024-05" db="EMBL/GenBank/DDBJ databases">
        <authorList>
            <consortium name="Candidatus Magnetaquicoccaceae bacterium FCR-1 genome sequencing consortium"/>
            <person name="Shimoshige H."/>
            <person name="Shimamura S."/>
            <person name="Taoka A."/>
            <person name="Kobayashi H."/>
            <person name="Maekawa T."/>
        </authorList>
    </citation>
    <scope>NUCLEOTIDE SEQUENCE [LARGE SCALE GENOMIC DNA]</scope>
    <source>
        <strain evidence="4 5">FCR-1</strain>
    </source>
</reference>
<sequence length="687" mass="75975">MTGWRSRTVGLILGGLGWLCVACTPQSTAVDAAGQEPGREESVKKEFQSAIDSMMEEVEGKREGGAEGSGREAVPFTVFKELLEEPPPANAKPATTPTEPPMPRLDVNVSGVEAREFFMSLVQNSPGINMVVHPDVKGAITLELKRVMVDEVVEVACEMYQYDCHSFAEDRSGSIRGFKIFPWRLVTKTYRVDFLPVKRGGRTDTQVSSGTGKESTNTQSTTNSENRRVTNQSSETQNTGTSVETDYRSDFWQDLESTIHAILKMDLAIDSINETINNKGEVSQTIMRKRDSVTVTTPVAGQDGADKGEKKGQQTTSMPINAGQDLKSVILNRQAGLVTVRAFPKELAEIDAFLNDLRTRSQRQVILEAKILEVELNDGFQFGIDWLAINKGLGSDRFAPLASEPYNAQTFVSSQKQQMVTGSSDNPQVLDMNPLFTKGFVASQAGAGTPFSLAFRMHDFTTFLGLLEKQGKVQVLSSPRIATINNQKAVIKVGEDGYFITGMDTPSGAGETASYVDPTPVFTSMFNGIALDVTPQVGENDMVTLHVHPMVRSVQDKEKNFKIKDKYHSIPMAWSSTRETDSVIRVESGELAVIGGLLKKEQRYDVDKLPLLGDLPGVGALFQKARESWYKSEMVILIRPLVIDARHDWKKERNRAVERVGGMQRDPRSWQPWEMNGSSQRMRSLEP</sequence>
<dbReference type="Pfam" id="PF07655">
    <property type="entry name" value="Secretin_N_2"/>
    <property type="match status" value="1"/>
</dbReference>
<comment type="caution">
    <text evidence="4">The sequence shown here is derived from an EMBL/GenBank/DDBJ whole genome shotgun (WGS) entry which is preliminary data.</text>
</comment>
<feature type="region of interest" description="Disordered" evidence="1">
    <location>
        <begin position="660"/>
        <end position="687"/>
    </location>
</feature>
<dbReference type="InterPro" id="IPR004846">
    <property type="entry name" value="T2SS/T3SS_dom"/>
</dbReference>
<feature type="domain" description="Secretin N-terminal" evidence="3">
    <location>
        <begin position="187"/>
        <end position="264"/>
    </location>
</feature>
<dbReference type="PANTHER" id="PTHR30332:SF17">
    <property type="entry name" value="TYPE IV PILIATION SYSTEM PROTEIN DR_0774-RELATED"/>
    <property type="match status" value="1"/>
</dbReference>
<proteinExistence type="predicted"/>
<evidence type="ECO:0000313" key="4">
    <source>
        <dbReference type="EMBL" id="GAB0057143.1"/>
    </source>
</evidence>
<feature type="region of interest" description="Disordered" evidence="1">
    <location>
        <begin position="298"/>
        <end position="319"/>
    </location>
</feature>
<evidence type="ECO:0000259" key="2">
    <source>
        <dbReference type="Pfam" id="PF00263"/>
    </source>
</evidence>
<evidence type="ECO:0000259" key="3">
    <source>
        <dbReference type="Pfam" id="PF07655"/>
    </source>
</evidence>
<dbReference type="EMBL" id="BAAFGK010000004">
    <property type="protein sequence ID" value="GAB0057143.1"/>
    <property type="molecule type" value="Genomic_DNA"/>
</dbReference>
<keyword evidence="5" id="KW-1185">Reference proteome</keyword>
<protein>
    <submittedName>
        <fullName evidence="4">Type 3 secretion system secretin</fullName>
    </submittedName>
</protein>
<dbReference type="Gene3D" id="3.30.1370.130">
    <property type="match status" value="1"/>
</dbReference>
<feature type="compositionally biased region" description="Polar residues" evidence="1">
    <location>
        <begin position="229"/>
        <end position="243"/>
    </location>
</feature>
<dbReference type="InterPro" id="IPR001775">
    <property type="entry name" value="GspD/PilQ"/>
</dbReference>
<accession>A0ABQ0C8E1</accession>
<feature type="region of interest" description="Disordered" evidence="1">
    <location>
        <begin position="201"/>
        <end position="243"/>
    </location>
</feature>
<dbReference type="InterPro" id="IPR050810">
    <property type="entry name" value="Bact_Secretion_Sys_Channel"/>
</dbReference>
<reference evidence="4 5" key="2">
    <citation type="submission" date="2024-09" db="EMBL/GenBank/DDBJ databases">
        <title>Draft genome sequence of Candidatus Magnetaquicoccaceae bacterium FCR-1.</title>
        <authorList>
            <person name="Shimoshige H."/>
            <person name="Shimamura S."/>
            <person name="Taoka A."/>
            <person name="Kobayashi H."/>
            <person name="Maekawa T."/>
        </authorList>
    </citation>
    <scope>NUCLEOTIDE SEQUENCE [LARGE SCALE GENOMIC DNA]</scope>
    <source>
        <strain evidence="4 5">FCR-1</strain>
    </source>
</reference>
<dbReference type="Pfam" id="PF00263">
    <property type="entry name" value="Secretin"/>
    <property type="match status" value="1"/>
</dbReference>
<dbReference type="PANTHER" id="PTHR30332">
    <property type="entry name" value="PROBABLE GENERAL SECRETION PATHWAY PROTEIN D"/>
    <property type="match status" value="1"/>
</dbReference>
<feature type="domain" description="Type II/III secretion system secretin-like" evidence="2">
    <location>
        <begin position="467"/>
        <end position="643"/>
    </location>
</feature>
<feature type="compositionally biased region" description="Polar residues" evidence="1">
    <location>
        <begin position="676"/>
        <end position="687"/>
    </location>
</feature>
<evidence type="ECO:0000313" key="5">
    <source>
        <dbReference type="Proteomes" id="UP001628193"/>
    </source>
</evidence>
<feature type="compositionally biased region" description="Polar residues" evidence="1">
    <location>
        <begin position="203"/>
        <end position="213"/>
    </location>
</feature>
<dbReference type="PRINTS" id="PR00811">
    <property type="entry name" value="BCTERIALGSPD"/>
</dbReference>
<organism evidence="4 5">
    <name type="scientific">Candidatus Magnetaquiglobus chichijimensis</name>
    <dbReference type="NCBI Taxonomy" id="3141448"/>
    <lineage>
        <taxon>Bacteria</taxon>
        <taxon>Pseudomonadati</taxon>
        <taxon>Pseudomonadota</taxon>
        <taxon>Magnetococcia</taxon>
        <taxon>Magnetococcales</taxon>
        <taxon>Candidatus Magnetaquicoccaceae</taxon>
        <taxon>Candidatus Magnetaquiglobus</taxon>
    </lineage>
</organism>